<organism evidence="7 8">
    <name type="scientific">Vibrio porteresiae DSM 19223</name>
    <dbReference type="NCBI Taxonomy" id="1123496"/>
    <lineage>
        <taxon>Bacteria</taxon>
        <taxon>Pseudomonadati</taxon>
        <taxon>Pseudomonadota</taxon>
        <taxon>Gammaproteobacteria</taxon>
        <taxon>Vibrionales</taxon>
        <taxon>Vibrionaceae</taxon>
        <taxon>Vibrio</taxon>
    </lineage>
</organism>
<name>A0ABZ0QJ75_9VIBR</name>
<keyword evidence="8" id="KW-1185">Reference proteome</keyword>
<proteinExistence type="inferred from homology"/>
<dbReference type="InterPro" id="IPR039697">
    <property type="entry name" value="Alcohol_dehydrogenase_Fe"/>
</dbReference>
<accession>A0ABZ0QJ75</accession>
<dbReference type="Pfam" id="PF25137">
    <property type="entry name" value="ADH_Fe_C"/>
    <property type="match status" value="1"/>
</dbReference>
<dbReference type="Proteomes" id="UP001304071">
    <property type="component" value="Chromosome 2"/>
</dbReference>
<comment type="similarity">
    <text evidence="2">Belongs to the iron-containing alcohol dehydrogenase family.</text>
</comment>
<keyword evidence="4" id="KW-0520">NAD</keyword>
<evidence type="ECO:0000313" key="7">
    <source>
        <dbReference type="EMBL" id="WPC76559.1"/>
    </source>
</evidence>
<evidence type="ECO:0000256" key="4">
    <source>
        <dbReference type="ARBA" id="ARBA00023027"/>
    </source>
</evidence>
<dbReference type="PROSITE" id="PS00913">
    <property type="entry name" value="ADH_IRON_1"/>
    <property type="match status" value="1"/>
</dbReference>
<gene>
    <name evidence="7" type="ORF">R8Z52_18695</name>
</gene>
<protein>
    <submittedName>
        <fullName evidence="7">Iron-containing alcohol dehydrogenase family protein</fullName>
    </submittedName>
</protein>
<dbReference type="InterPro" id="IPR056798">
    <property type="entry name" value="ADH_Fe_C"/>
</dbReference>
<evidence type="ECO:0000259" key="5">
    <source>
        <dbReference type="Pfam" id="PF00465"/>
    </source>
</evidence>
<dbReference type="EMBL" id="CP138204">
    <property type="protein sequence ID" value="WPC76559.1"/>
    <property type="molecule type" value="Genomic_DNA"/>
</dbReference>
<dbReference type="PANTHER" id="PTHR11496:SF102">
    <property type="entry name" value="ALCOHOL DEHYDROGENASE 4"/>
    <property type="match status" value="1"/>
</dbReference>
<dbReference type="RefSeq" id="WP_261896966.1">
    <property type="nucleotide sequence ID" value="NZ_AP024896.1"/>
</dbReference>
<evidence type="ECO:0000313" key="8">
    <source>
        <dbReference type="Proteomes" id="UP001304071"/>
    </source>
</evidence>
<dbReference type="SUPFAM" id="SSF56796">
    <property type="entry name" value="Dehydroquinate synthase-like"/>
    <property type="match status" value="1"/>
</dbReference>
<dbReference type="InterPro" id="IPR018211">
    <property type="entry name" value="ADH_Fe_CS"/>
</dbReference>
<keyword evidence="3" id="KW-0560">Oxidoreductase</keyword>
<comment type="cofactor">
    <cofactor evidence="1">
        <name>Fe cation</name>
        <dbReference type="ChEBI" id="CHEBI:24875"/>
    </cofactor>
</comment>
<sequence length="410" mass="43777">MGIAIFYLTSASSEVNENALHQGKIKRILKKENSMNYKYHMPTKVFSGKNCIVANSDVFKTFGTKAMLVTGRSSAKKNGSQQDVITALEQQGIDYVVFDKVMANPTIACAYEGAEFAKANQADFIVAIGGGSPMDAAKAMALLAKQDIQPEDLFNGQYAADVLPIIAVPTTAGTGSEVTQYSILTNDVLETKTSIAAEILFPKVAFVDAKYMLGLPVTTTINTAVDALSHSVEGMLSIRSSLVSDALAKESIRYFVKAAPAMCDAVGSGDVSLLDEAVRQDLMQCAMLAGMVIAQTGTTAVHAMGYSLTYFKNIDHGRANGLLLAEYMAVVQESEPQLVAEILAALGMSKLSEFKALLSKLLGEVEVLTKDDIAKYSAKAVAAPAIKGNCKVKPSEDEVNAMFRQAFQLS</sequence>
<feature type="domain" description="Alcohol dehydrogenase iron-type/glycerol dehydrogenase GldA" evidence="5">
    <location>
        <begin position="42"/>
        <end position="208"/>
    </location>
</feature>
<feature type="domain" description="Fe-containing alcohol dehydrogenase-like C-terminal" evidence="6">
    <location>
        <begin position="220"/>
        <end position="406"/>
    </location>
</feature>
<dbReference type="Pfam" id="PF00465">
    <property type="entry name" value="Fe-ADH"/>
    <property type="match status" value="1"/>
</dbReference>
<dbReference type="PANTHER" id="PTHR11496">
    <property type="entry name" value="ALCOHOL DEHYDROGENASE"/>
    <property type="match status" value="1"/>
</dbReference>
<dbReference type="CDD" id="cd08181">
    <property type="entry name" value="PPD-like"/>
    <property type="match status" value="1"/>
</dbReference>
<reference evidence="7 8" key="1">
    <citation type="submission" date="2023-11" db="EMBL/GenBank/DDBJ databases">
        <title>Plant-associative lifestyle of Vibrio porteresiae and its evolutionary dynamics.</title>
        <authorList>
            <person name="Rameshkumar N."/>
            <person name="Kirti K."/>
        </authorList>
    </citation>
    <scope>NUCLEOTIDE SEQUENCE [LARGE SCALE GENOMIC DNA]</scope>
    <source>
        <strain evidence="7 8">MSSRF30</strain>
    </source>
</reference>
<dbReference type="Gene3D" id="3.40.50.1970">
    <property type="match status" value="1"/>
</dbReference>
<evidence type="ECO:0000256" key="3">
    <source>
        <dbReference type="ARBA" id="ARBA00023002"/>
    </source>
</evidence>
<evidence type="ECO:0000259" key="6">
    <source>
        <dbReference type="Pfam" id="PF25137"/>
    </source>
</evidence>
<dbReference type="InterPro" id="IPR001670">
    <property type="entry name" value="ADH_Fe/GldA"/>
</dbReference>
<evidence type="ECO:0000256" key="2">
    <source>
        <dbReference type="ARBA" id="ARBA00007358"/>
    </source>
</evidence>
<evidence type="ECO:0000256" key="1">
    <source>
        <dbReference type="ARBA" id="ARBA00001962"/>
    </source>
</evidence>
<dbReference type="Gene3D" id="1.20.1090.10">
    <property type="entry name" value="Dehydroquinate synthase-like - alpha domain"/>
    <property type="match status" value="1"/>
</dbReference>